<keyword evidence="8" id="KW-1185">Reference proteome</keyword>
<dbReference type="GO" id="GO:0032993">
    <property type="term" value="C:protein-DNA complex"/>
    <property type="evidence" value="ECO:0007669"/>
    <property type="project" value="TreeGrafter"/>
</dbReference>
<dbReference type="Pfam" id="PF00126">
    <property type="entry name" value="HTH_1"/>
    <property type="match status" value="1"/>
</dbReference>
<reference evidence="8 9" key="1">
    <citation type="submission" date="2016-10" db="EMBL/GenBank/DDBJ databases">
        <authorList>
            <person name="Varghese N."/>
            <person name="Submissions S."/>
        </authorList>
    </citation>
    <scope>NUCLEOTIDE SEQUENCE [LARGE SCALE GENOMIC DNA]</scope>
    <source>
        <strain evidence="9">ATCC 20501</strain>
        <strain evidence="7 8">CGMCC 4.3529</strain>
    </source>
</reference>
<dbReference type="InterPro" id="IPR036388">
    <property type="entry name" value="WH-like_DNA-bd_sf"/>
</dbReference>
<evidence type="ECO:0000313" key="8">
    <source>
        <dbReference type="Proteomes" id="UP000199690"/>
    </source>
</evidence>
<dbReference type="Proteomes" id="UP000199690">
    <property type="component" value="Unassembled WGS sequence"/>
</dbReference>
<dbReference type="SUPFAM" id="SSF46785">
    <property type="entry name" value="Winged helix' DNA-binding domain"/>
    <property type="match status" value="1"/>
</dbReference>
<evidence type="ECO:0000313" key="6">
    <source>
        <dbReference type="EMBL" id="SEG97470.1"/>
    </source>
</evidence>
<keyword evidence="2" id="KW-0805">Transcription regulation</keyword>
<accession>A0A1H6EI13</accession>
<dbReference type="EMBL" id="FNVB01000014">
    <property type="protein sequence ID" value="SEG97470.1"/>
    <property type="molecule type" value="Genomic_DNA"/>
</dbReference>
<sequence length="313" mass="34168">MLNPIHLRTLQECVRTGSFAEAGRALGYTASAVSQQMVLLERAIGSALFERSARSARSTALAVRLADRSRDALGALDALEREVRAMVAGEEGSLRLASFATANARVLPDVLAAVIAQRPNAEVQLDEGEPDEVLGGVLDGTLDAAVVFEYDLDPRQWPIDLCVEELMAEPLRLALPETHRLARAAEVDLRELADDAWICTRQDTAGARSLVRLAAAAGFVPRITFRSNDYSVIRDLVARELGVAVLPGLALPDQAVRTCRIAGWQPYRRVKALYRKQNTNPLLPIALECLAKYCAQVANDWHADPHDHCTENA</sequence>
<reference evidence="6" key="2">
    <citation type="submission" date="2016-10" db="EMBL/GenBank/DDBJ databases">
        <authorList>
            <person name="de Groot N.N."/>
        </authorList>
    </citation>
    <scope>NUCLEOTIDE SEQUENCE [LARGE SCALE GENOMIC DNA]</scope>
    <source>
        <strain evidence="6">ATCC 20501</strain>
    </source>
</reference>
<dbReference type="SUPFAM" id="SSF53850">
    <property type="entry name" value="Periplasmic binding protein-like II"/>
    <property type="match status" value="1"/>
</dbReference>
<name>A0A1H6EI13_9PSEU</name>
<dbReference type="Gene3D" id="1.10.10.10">
    <property type="entry name" value="Winged helix-like DNA-binding domain superfamily/Winged helix DNA-binding domain"/>
    <property type="match status" value="1"/>
</dbReference>
<dbReference type="Gene3D" id="3.40.190.10">
    <property type="entry name" value="Periplasmic binding protein-like II"/>
    <property type="match status" value="2"/>
</dbReference>
<dbReference type="AlphaFoldDB" id="A0A1H6EI13"/>
<accession>A0A1I1M6W6</accession>
<dbReference type="InterPro" id="IPR005119">
    <property type="entry name" value="LysR_subst-bd"/>
</dbReference>
<dbReference type="SMR" id="A0A1H6EI13"/>
<evidence type="ECO:0000256" key="4">
    <source>
        <dbReference type="ARBA" id="ARBA00023163"/>
    </source>
</evidence>
<evidence type="ECO:0000256" key="2">
    <source>
        <dbReference type="ARBA" id="ARBA00023015"/>
    </source>
</evidence>
<organism evidence="6 9">
    <name type="scientific">Saccharopolyspora kobensis</name>
    <dbReference type="NCBI Taxonomy" id="146035"/>
    <lineage>
        <taxon>Bacteria</taxon>
        <taxon>Bacillati</taxon>
        <taxon>Actinomycetota</taxon>
        <taxon>Actinomycetes</taxon>
        <taxon>Pseudonocardiales</taxon>
        <taxon>Pseudonocardiaceae</taxon>
        <taxon>Saccharopolyspora</taxon>
    </lineage>
</organism>
<evidence type="ECO:0000313" key="7">
    <source>
        <dbReference type="EMBL" id="SFC78968.1"/>
    </source>
</evidence>
<dbReference type="InterPro" id="IPR036390">
    <property type="entry name" value="WH_DNA-bd_sf"/>
</dbReference>
<evidence type="ECO:0000256" key="1">
    <source>
        <dbReference type="ARBA" id="ARBA00009437"/>
    </source>
</evidence>
<dbReference type="Pfam" id="PF03466">
    <property type="entry name" value="LysR_substrate"/>
    <property type="match status" value="1"/>
</dbReference>
<keyword evidence="4" id="KW-0804">Transcription</keyword>
<dbReference type="PANTHER" id="PTHR30346">
    <property type="entry name" value="TRANSCRIPTIONAL DUAL REGULATOR HCAR-RELATED"/>
    <property type="match status" value="1"/>
</dbReference>
<dbReference type="PANTHER" id="PTHR30346:SF29">
    <property type="entry name" value="LYSR SUBSTRATE-BINDING"/>
    <property type="match status" value="1"/>
</dbReference>
<dbReference type="RefSeq" id="WP_093347959.1">
    <property type="nucleotide sequence ID" value="NZ_FNVB01000014.1"/>
</dbReference>
<dbReference type="GO" id="GO:0003677">
    <property type="term" value="F:DNA binding"/>
    <property type="evidence" value="ECO:0007669"/>
    <property type="project" value="UniProtKB-KW"/>
</dbReference>
<gene>
    <name evidence="6" type="ORF">SAMN02982929_06753</name>
    <name evidence="7" type="ORF">SAMN05216506_1011700</name>
</gene>
<dbReference type="EMBL" id="FOME01000001">
    <property type="protein sequence ID" value="SFC78968.1"/>
    <property type="molecule type" value="Genomic_DNA"/>
</dbReference>
<evidence type="ECO:0000256" key="3">
    <source>
        <dbReference type="ARBA" id="ARBA00023125"/>
    </source>
</evidence>
<protein>
    <submittedName>
        <fullName evidence="6">DNA-binding transcriptional regulator, LysR family</fullName>
    </submittedName>
</protein>
<dbReference type="Proteomes" id="UP000236729">
    <property type="component" value="Unassembled WGS sequence"/>
</dbReference>
<dbReference type="GO" id="GO:0003700">
    <property type="term" value="F:DNA-binding transcription factor activity"/>
    <property type="evidence" value="ECO:0007669"/>
    <property type="project" value="InterPro"/>
</dbReference>
<dbReference type="PROSITE" id="PS50931">
    <property type="entry name" value="HTH_LYSR"/>
    <property type="match status" value="1"/>
</dbReference>
<keyword evidence="3 6" id="KW-0238">DNA-binding</keyword>
<dbReference type="CDD" id="cd08423">
    <property type="entry name" value="PBP2_LTTR_like_6"/>
    <property type="match status" value="1"/>
</dbReference>
<feature type="domain" description="HTH lysR-type" evidence="5">
    <location>
        <begin position="2"/>
        <end position="59"/>
    </location>
</feature>
<dbReference type="InterPro" id="IPR000847">
    <property type="entry name" value="LysR_HTH_N"/>
</dbReference>
<evidence type="ECO:0000313" key="9">
    <source>
        <dbReference type="Proteomes" id="UP000236729"/>
    </source>
</evidence>
<evidence type="ECO:0000259" key="5">
    <source>
        <dbReference type="PROSITE" id="PS50931"/>
    </source>
</evidence>
<proteinExistence type="inferred from homology"/>
<comment type="similarity">
    <text evidence="1">Belongs to the LysR transcriptional regulatory family.</text>
</comment>